<feature type="compositionally biased region" description="Low complexity" evidence="1">
    <location>
        <begin position="58"/>
        <end position="67"/>
    </location>
</feature>
<feature type="region of interest" description="Disordered" evidence="1">
    <location>
        <begin position="37"/>
        <end position="67"/>
    </location>
</feature>
<gene>
    <name evidence="2" type="ORF">GCM10023195_14280</name>
</gene>
<organism evidence="2 3">
    <name type="scientific">Actinoallomurus liliacearum</name>
    <dbReference type="NCBI Taxonomy" id="1080073"/>
    <lineage>
        <taxon>Bacteria</taxon>
        <taxon>Bacillati</taxon>
        <taxon>Actinomycetota</taxon>
        <taxon>Actinomycetes</taxon>
        <taxon>Streptosporangiales</taxon>
        <taxon>Thermomonosporaceae</taxon>
        <taxon>Actinoallomurus</taxon>
    </lineage>
</organism>
<keyword evidence="3" id="KW-1185">Reference proteome</keyword>
<evidence type="ECO:0000256" key="1">
    <source>
        <dbReference type="SAM" id="MobiDB-lite"/>
    </source>
</evidence>
<accession>A0ABP8TC92</accession>
<name>A0ABP8TC92_9ACTN</name>
<evidence type="ECO:0000313" key="3">
    <source>
        <dbReference type="Proteomes" id="UP001500212"/>
    </source>
</evidence>
<protein>
    <submittedName>
        <fullName evidence="2">Uncharacterized protein</fullName>
    </submittedName>
</protein>
<proteinExistence type="predicted"/>
<reference evidence="3" key="1">
    <citation type="journal article" date="2019" name="Int. J. Syst. Evol. Microbiol.">
        <title>The Global Catalogue of Microorganisms (GCM) 10K type strain sequencing project: providing services to taxonomists for standard genome sequencing and annotation.</title>
        <authorList>
            <consortium name="The Broad Institute Genomics Platform"/>
            <consortium name="The Broad Institute Genome Sequencing Center for Infectious Disease"/>
            <person name="Wu L."/>
            <person name="Ma J."/>
        </authorList>
    </citation>
    <scope>NUCLEOTIDE SEQUENCE [LARGE SCALE GENOMIC DNA]</scope>
    <source>
        <strain evidence="3">JCM 17938</strain>
    </source>
</reference>
<dbReference type="Proteomes" id="UP001500212">
    <property type="component" value="Unassembled WGS sequence"/>
</dbReference>
<evidence type="ECO:0000313" key="2">
    <source>
        <dbReference type="EMBL" id="GAA4604212.1"/>
    </source>
</evidence>
<sequence length="67" mass="7307">MSDETTPRPGDMRFDDAGEILVFDGVGWIQYRRIPVPGAESAFRRGEPRRSGDDAEPADAPAADADE</sequence>
<feature type="compositionally biased region" description="Basic and acidic residues" evidence="1">
    <location>
        <begin position="42"/>
        <end position="53"/>
    </location>
</feature>
<dbReference type="RefSeq" id="WP_345350197.1">
    <property type="nucleotide sequence ID" value="NZ_BAABHJ010000003.1"/>
</dbReference>
<comment type="caution">
    <text evidence="2">The sequence shown here is derived from an EMBL/GenBank/DDBJ whole genome shotgun (WGS) entry which is preliminary data.</text>
</comment>
<dbReference type="EMBL" id="BAABHJ010000003">
    <property type="protein sequence ID" value="GAA4604212.1"/>
    <property type="molecule type" value="Genomic_DNA"/>
</dbReference>